<evidence type="ECO:0000256" key="1">
    <source>
        <dbReference type="ARBA" id="ARBA00004239"/>
    </source>
</evidence>
<dbReference type="GO" id="GO:0098609">
    <property type="term" value="P:cell-cell adhesion"/>
    <property type="evidence" value="ECO:0007669"/>
    <property type="project" value="TreeGrafter"/>
</dbReference>
<dbReference type="OrthoDB" id="10253954at2759"/>
<proteinExistence type="predicted"/>
<feature type="domain" description="Ig-like" evidence="6">
    <location>
        <begin position="857"/>
        <end position="952"/>
    </location>
</feature>
<organism evidence="10">
    <name type="scientific">Enterobius vermicularis</name>
    <name type="common">Human pinworm</name>
    <dbReference type="NCBI Taxonomy" id="51028"/>
    <lineage>
        <taxon>Eukaryota</taxon>
        <taxon>Metazoa</taxon>
        <taxon>Ecdysozoa</taxon>
        <taxon>Nematoda</taxon>
        <taxon>Chromadorea</taxon>
        <taxon>Rhabditida</taxon>
        <taxon>Spirurina</taxon>
        <taxon>Oxyuridomorpha</taxon>
        <taxon>Oxyuroidea</taxon>
        <taxon>Oxyuridae</taxon>
        <taxon>Enterobius</taxon>
    </lineage>
</organism>
<dbReference type="PANTHER" id="PTHR44170">
    <property type="entry name" value="PROTEIN SIDEKICK"/>
    <property type="match status" value="1"/>
</dbReference>
<dbReference type="Gene3D" id="2.60.40.10">
    <property type="entry name" value="Immunoglobulins"/>
    <property type="match status" value="15"/>
</dbReference>
<dbReference type="Pfam" id="PF14670">
    <property type="entry name" value="FXa_inhibition"/>
    <property type="match status" value="1"/>
</dbReference>
<evidence type="ECO:0000256" key="3">
    <source>
        <dbReference type="ARBA" id="ARBA00023157"/>
    </source>
</evidence>
<evidence type="ECO:0000256" key="4">
    <source>
        <dbReference type="SAM" id="MobiDB-lite"/>
    </source>
</evidence>
<dbReference type="EMBL" id="UXUI01008116">
    <property type="protein sequence ID" value="VDD90545.1"/>
    <property type="molecule type" value="Genomic_DNA"/>
</dbReference>
<dbReference type="InterPro" id="IPR000742">
    <property type="entry name" value="EGF"/>
</dbReference>
<feature type="domain" description="Ig-like" evidence="6">
    <location>
        <begin position="1504"/>
        <end position="1584"/>
    </location>
</feature>
<dbReference type="STRING" id="51028.A0A0N4V614"/>
<dbReference type="SMART" id="SM00409">
    <property type="entry name" value="IG"/>
    <property type="match status" value="6"/>
</dbReference>
<evidence type="ECO:0000313" key="10">
    <source>
        <dbReference type="WBParaSite" id="EVEC_0000568501-mRNA-1"/>
    </source>
</evidence>
<dbReference type="PROSITE" id="PS50835">
    <property type="entry name" value="IG_LIKE"/>
    <property type="match status" value="7"/>
</dbReference>
<feature type="domain" description="Fibronectin type-III" evidence="7">
    <location>
        <begin position="344"/>
        <end position="454"/>
    </location>
</feature>
<sequence length="2656" mass="294210">MYGHLRFVDISAMNRCTNGPATAVYHIGKEQILWCCELWSNQPASMLTAPFPPPDAGKCVLHEKSGRNLCYPRYEDLDTSCTDVGSGLVAPPAIRNAVVRAMAFVPPDTLRGLLRKYYRHHPQNLYEGALNISAKSFLFVRYQCEDGYVFADDIDTMFCSGRQWVKTEPYCVGTGLCAVHNGGCSHTCKSENENIVCSCPRGMVLSEDQKTCKKPVPKKLCRNLSSCTCTKIDGKQFSCNCPPAETCLLVRGDLRVYIHPGSPYEVQPGGSINITCSAVSYPFPQIFWQRGNEEIRKEPVKPGTVRSEQILIIKELYKTANFTCHAFNDERHVNRTIEVVVSGPGDPPHIKKVDAGRTTIHIYWTPPVIENNPIISYVVYYSTKRDKNLNQWKQITVDGDQILLKYEILVTEPTRDVKIENLIPRTPYYIKLRAKDSKGYGKVGMPIKVTTRHPAHPPQLKIKEGDLIRVPPLVPFNITCLVIQSDPKPQLSWHSDQATLASPKRVSTLTMVIGMGLRQHVNYTCKGVNEAGRTIKFVQVIVTGPLRPHKCTYVVSENNVHLFWETPKITNGPMKDYEIMYTEDPSLPDDQWQSVRTGSKNIKSVTLPDLKERTLYAIKVRGWNELGPGEFHGPFNITTQLAGRAPVVQLFPNETVKSPPEIEHELPFRCEAKGVPKPHVLWYWNDEIVEDDKDEFRIYDATPYGSPDETISKLIAEKTTRSGTVRCQATNKHGSDQKQTDVKILGPGTAPRDIKPTPKQNGFVVTWKPPEYPNGDITKYVVYYTKNPDAPLSEWKSMHIEPDANETTIVVDDEDTPYSIRMCAATADGYGPISELFDVTTGKKPVPLTVKLVILEPEIISGSEETTVEPMQKISFKCIAEGRPAPQISYSWIPFNNTESGQEPVPMLVAVSDDQKHFYETIVHDAQTTTKRTLMCKAKNADGVVDDRYIFNVIKPGSPPENIQADVDVDNTVTLSWEKPKYPNGPIIVGCSASLLYICYSGASARLEWQVYNSSTSLKYLTGYTVFLSPDPNRAVEQWDRNYVEGPENTNLTFARGKLEPETPYYVKVCAVGPEGEGVQSQQVFFETVSGAPRDAPIDTLATVQPDNSIFVEWREPSAPNGIIQSYTVYFEVNEPTAIDEAYHQWQKIEVPTNESVANVLIDRERFGILPEKPYKIRVSATNDLSEGPASAPIVVRTGTGEIAPKLTIEPSENPQMVRPHESISVRCVTTGTPQPVVFWVVGINEDVITSPTLTLTDVVRDETAKCVSENSAGRAQLVLQILVTGPGTPPNEIAVIAQKDSEVDVEWTTPDIANGKITGYVVHYGETLEDGTEPEVWDTVEVTGMDAHECTLKNLKPKTDYVIKVQAVSERGPGVISQPYRVKTLPSAPLQVQEPAADVFDNNTVIVTFEAPEDPQNMNETIKEFVILYKPEPTPGEKEEPWRELIWSEPDNDSSIAVTIDRENFKPNGNYLIKIIPRGEVDGPESEAIKVKLGAGVVAPDVPTLNIDSPDNTIKLPAGSDFTVACSATGYPPPNITWYDYDHNVISEKPLLKLTDLKEAVRALCIAANEGGTSATSFMAYVTGPGDSPSEIYLSAEKPRTIHVELEPPLYPNGNITRYIVYYTPLDDQSAGKEVGQVPSKSIPDWMTYDRTGEGLGEGKQIMDVTDFVEPSTAYALVVQAANQDGPGPYSEQHIIRTMSRDREGPPKGLRVEPQGQRSASVEWDPPDIITQKPTGYELFFIKADAKIWEDELASIDDWQRIVIPNADKLSYEISGILQPDTEYVFKIRALYEDGPGVFSEACITRTLPEGNEPYIIMSNKDQGREGTSDIEILPGSSLDIFCEATGNPHPTIKWVQADAPTIENSRVEESGNRAKWFLNVKKILEDTSFNCVAQNPLGIANWTINIHIMKDLSPDWKTKTVVPKTENGEIILAVSDEVPDYLKKLDECSLHWTPNPTTPLKEWKDLPMESLSLDRIPVPEMQPGTKYYIYIENPTEGIKTPIFEVMTPKPVTDIRMGTNLNGEIVLDFKPPITTGPIQVGYHPCWTCNSKSLEFKEYLVKYWPAGEPHAVIHKEFPGNISDGIILDGFLPSQNYEIMVIARTMDGNLPSEPVQVKTPPGDLTCTCSHACNFEEDSEGNIVTTCYCPNGFKLASDKQSCEQTEETDSLINVTPEITTTSTEGVPTTATFIEGLKTLVQSTIATLFSTTPSPASEVMVTVKDFVAPAEELMEIPTTERILASTKPSISKEYISVTVSETMKTENVTASAEEATEMLPETTEIHLETAGGTIQASATEHPTVTSIAGAAVETSTTCSLQNSLLDIAFAINTETISQVVFDHIKVVISDFINNYLDLSPDITRVTLIKYSAAAEIPVPLGGYEEKAELLEKLEMLQRNGTEVGSTLKMGVNAAKHQFVMFHRPLATNIIIVFTHGSDITDPVLPLGFPHTFLMIIGDDEYEEELKHNSDSYIAVDEDWESLKADTIADQLRSDCINSKLFLHSERLYGGSSVPITETVQQTSLTTEKAVEQKKLPCKSEGSGVLVIELSDKTSSSLDNIKQALRLFVTTAVDVKKVKIGVIVYGHNTAQTVVDAGNYVSLQDFLDLINEITVIGGDSHGDRLAIKTAIQILQEKEKPAATEQAILIIHDAPLSGALRN</sequence>
<feature type="domain" description="Fibronectin type-III" evidence="7">
    <location>
        <begin position="959"/>
        <end position="1091"/>
    </location>
</feature>
<dbReference type="SMART" id="SM00181">
    <property type="entry name" value="EGF"/>
    <property type="match status" value="2"/>
</dbReference>
<protein>
    <submittedName>
        <fullName evidence="10">Fibronectin type-III domain-containing protein</fullName>
    </submittedName>
</protein>
<dbReference type="Pfam" id="PF00041">
    <property type="entry name" value="fn3"/>
    <property type="match status" value="7"/>
</dbReference>
<dbReference type="Proteomes" id="UP000274131">
    <property type="component" value="Unassembled WGS sequence"/>
</dbReference>
<feature type="region of interest" description="Disordered" evidence="4">
    <location>
        <begin position="1702"/>
        <end position="1728"/>
    </location>
</feature>
<keyword evidence="3" id="KW-1015">Disulfide bond</keyword>
<dbReference type="InterPro" id="IPR036465">
    <property type="entry name" value="vWFA_dom_sf"/>
</dbReference>
<dbReference type="CDD" id="cd00198">
    <property type="entry name" value="vWFA"/>
    <property type="match status" value="1"/>
</dbReference>
<dbReference type="GO" id="GO:0005576">
    <property type="term" value="C:extracellular region"/>
    <property type="evidence" value="ECO:0007669"/>
    <property type="project" value="UniProtKB-SubCell"/>
</dbReference>
<evidence type="ECO:0000313" key="9">
    <source>
        <dbReference type="Proteomes" id="UP000274131"/>
    </source>
</evidence>
<dbReference type="InterPro" id="IPR036116">
    <property type="entry name" value="FN3_sf"/>
</dbReference>
<reference evidence="8 9" key="2">
    <citation type="submission" date="2018-10" db="EMBL/GenBank/DDBJ databases">
        <authorList>
            <consortium name="Pathogen Informatics"/>
        </authorList>
    </citation>
    <scope>NUCLEOTIDE SEQUENCE [LARGE SCALE GENOMIC DNA]</scope>
</reference>
<dbReference type="SUPFAM" id="SSF49265">
    <property type="entry name" value="Fibronectin type III"/>
    <property type="match status" value="6"/>
</dbReference>
<feature type="domain" description="Fibronectin type-III" evidence="7">
    <location>
        <begin position="1096"/>
        <end position="1201"/>
    </location>
</feature>
<evidence type="ECO:0000256" key="2">
    <source>
        <dbReference type="ARBA" id="ARBA00022737"/>
    </source>
</evidence>
<dbReference type="InterPro" id="IPR003961">
    <property type="entry name" value="FN3_dom"/>
</dbReference>
<evidence type="ECO:0000313" key="8">
    <source>
        <dbReference type="EMBL" id="VDD90545.1"/>
    </source>
</evidence>
<keyword evidence="9" id="KW-1185">Reference proteome</keyword>
<feature type="domain" description="Fibronectin type-III" evidence="7">
    <location>
        <begin position="1589"/>
        <end position="1702"/>
    </location>
</feature>
<dbReference type="InterPro" id="IPR013151">
    <property type="entry name" value="Immunoglobulin_dom"/>
</dbReference>
<dbReference type="CDD" id="cd00096">
    <property type="entry name" value="Ig"/>
    <property type="match status" value="1"/>
</dbReference>
<dbReference type="InterPro" id="IPR002035">
    <property type="entry name" value="VWF_A"/>
</dbReference>
<dbReference type="InterPro" id="IPR003598">
    <property type="entry name" value="Ig_sub2"/>
</dbReference>
<accession>A0A0N4V614</accession>
<feature type="domain" description="Fibronectin type-III" evidence="7">
    <location>
        <begin position="747"/>
        <end position="844"/>
    </location>
</feature>
<feature type="domain" description="Fibronectin type-III" evidence="7">
    <location>
        <begin position="544"/>
        <end position="642"/>
    </location>
</feature>
<dbReference type="SUPFAM" id="SSF53300">
    <property type="entry name" value="vWA-like"/>
    <property type="match status" value="2"/>
</dbReference>
<feature type="domain" description="Fibronectin type-III" evidence="7">
    <location>
        <begin position="1290"/>
        <end position="1388"/>
    </location>
</feature>
<dbReference type="Gene3D" id="3.40.50.410">
    <property type="entry name" value="von Willebrand factor, type A domain"/>
    <property type="match status" value="2"/>
</dbReference>
<dbReference type="Pfam" id="PF00092">
    <property type="entry name" value="VWA"/>
    <property type="match status" value="1"/>
</dbReference>
<feature type="domain" description="Ig-like" evidence="6">
    <location>
        <begin position="446"/>
        <end position="536"/>
    </location>
</feature>
<dbReference type="PROSITE" id="PS50234">
    <property type="entry name" value="VWFA"/>
    <property type="match status" value="1"/>
</dbReference>
<feature type="domain" description="Ig-like" evidence="6">
    <location>
        <begin position="242"/>
        <end position="342"/>
    </location>
</feature>
<reference evidence="10" key="1">
    <citation type="submission" date="2016-04" db="UniProtKB">
        <authorList>
            <consortium name="WormBaseParasite"/>
        </authorList>
    </citation>
    <scope>IDENTIFICATION</scope>
</reference>
<keyword evidence="2" id="KW-0677">Repeat</keyword>
<feature type="domain" description="Ig-like" evidence="6">
    <location>
        <begin position="1815"/>
        <end position="1907"/>
    </location>
</feature>
<dbReference type="Pfam" id="PF00047">
    <property type="entry name" value="ig"/>
    <property type="match status" value="1"/>
</dbReference>
<dbReference type="PROSITE" id="PS50853">
    <property type="entry name" value="FN3"/>
    <property type="match status" value="9"/>
</dbReference>
<dbReference type="GO" id="GO:0016020">
    <property type="term" value="C:membrane"/>
    <property type="evidence" value="ECO:0007669"/>
    <property type="project" value="UniProtKB-ARBA"/>
</dbReference>
<evidence type="ECO:0000259" key="7">
    <source>
        <dbReference type="PROSITE" id="PS50853"/>
    </source>
</evidence>
<name>A0A0N4V614_ENTVE</name>
<feature type="domain" description="Ig-like" evidence="6">
    <location>
        <begin position="1205"/>
        <end position="1285"/>
    </location>
</feature>
<dbReference type="SMART" id="SM00408">
    <property type="entry name" value="IGc2"/>
    <property type="match status" value="6"/>
</dbReference>
<dbReference type="PANTHER" id="PTHR44170:SF54">
    <property type="entry name" value="FI24025P1"/>
    <property type="match status" value="1"/>
</dbReference>
<dbReference type="InterPro" id="IPR013783">
    <property type="entry name" value="Ig-like_fold"/>
</dbReference>
<feature type="domain" description="Fibronectin type-III" evidence="7">
    <location>
        <begin position="1707"/>
        <end position="1811"/>
    </location>
</feature>
<dbReference type="Pfam" id="PF07679">
    <property type="entry name" value="I-set"/>
    <property type="match status" value="1"/>
</dbReference>
<dbReference type="InterPro" id="IPR003599">
    <property type="entry name" value="Ig_sub"/>
</dbReference>
<dbReference type="WBParaSite" id="EVEC_0000568501-mRNA-1">
    <property type="protein sequence ID" value="EVEC_0000568501-mRNA-1"/>
    <property type="gene ID" value="EVEC_0000568501"/>
</dbReference>
<dbReference type="InterPro" id="IPR007110">
    <property type="entry name" value="Ig-like_dom"/>
</dbReference>
<comment type="subcellular location">
    <subcellularLocation>
        <location evidence="1">Secreted</location>
        <location evidence="1">Extracellular space</location>
    </subcellularLocation>
</comment>
<dbReference type="SMART" id="SM00060">
    <property type="entry name" value="FN3"/>
    <property type="match status" value="10"/>
</dbReference>
<dbReference type="CDD" id="cd00063">
    <property type="entry name" value="FN3"/>
    <property type="match status" value="9"/>
</dbReference>
<dbReference type="SUPFAM" id="SSF57196">
    <property type="entry name" value="EGF/Laminin"/>
    <property type="match status" value="1"/>
</dbReference>
<dbReference type="InterPro" id="IPR036179">
    <property type="entry name" value="Ig-like_dom_sf"/>
</dbReference>
<dbReference type="Gene3D" id="2.10.25.10">
    <property type="entry name" value="Laminin"/>
    <property type="match status" value="1"/>
</dbReference>
<evidence type="ECO:0000259" key="5">
    <source>
        <dbReference type="PROSITE" id="PS50234"/>
    </source>
</evidence>
<dbReference type="InterPro" id="IPR013098">
    <property type="entry name" value="Ig_I-set"/>
</dbReference>
<dbReference type="SUPFAM" id="SSF48726">
    <property type="entry name" value="Immunoglobulin"/>
    <property type="match status" value="5"/>
</dbReference>
<feature type="domain" description="VWFA" evidence="5">
    <location>
        <begin position="2323"/>
        <end position="2433"/>
    </location>
</feature>
<feature type="domain" description="Ig-like" evidence="6">
    <location>
        <begin position="646"/>
        <end position="743"/>
    </location>
</feature>
<gene>
    <name evidence="8" type="ORF">EVEC_LOCUS5296</name>
</gene>
<evidence type="ECO:0000259" key="6">
    <source>
        <dbReference type="PROSITE" id="PS50835"/>
    </source>
</evidence>
<feature type="domain" description="Fibronectin type-III" evidence="7">
    <location>
        <begin position="2009"/>
        <end position="2121"/>
    </location>
</feature>